<name>A0A1X7TWA6_AMPQE</name>
<proteinExistence type="predicted"/>
<reference evidence="1" key="1">
    <citation type="submission" date="2017-05" db="UniProtKB">
        <authorList>
            <consortium name="EnsemblMetazoa"/>
        </authorList>
    </citation>
    <scope>IDENTIFICATION</scope>
</reference>
<sequence length="54" mass="6178">MNQKNDSELGSFKNAVTYGDGAWLRHGYHSQNAIYTLRNYQTGGFCNMAFQSKR</sequence>
<evidence type="ECO:0000313" key="1">
    <source>
        <dbReference type="EnsemblMetazoa" id="Aqu2.1.19616_001"/>
    </source>
</evidence>
<dbReference type="InParanoid" id="A0A1X7TWA6"/>
<organism evidence="1">
    <name type="scientific">Amphimedon queenslandica</name>
    <name type="common">Sponge</name>
    <dbReference type="NCBI Taxonomy" id="400682"/>
    <lineage>
        <taxon>Eukaryota</taxon>
        <taxon>Metazoa</taxon>
        <taxon>Porifera</taxon>
        <taxon>Demospongiae</taxon>
        <taxon>Heteroscleromorpha</taxon>
        <taxon>Haplosclerida</taxon>
        <taxon>Niphatidae</taxon>
        <taxon>Amphimedon</taxon>
    </lineage>
</organism>
<protein>
    <submittedName>
        <fullName evidence="1">Uncharacterized protein</fullName>
    </submittedName>
</protein>
<accession>A0A1X7TWA6</accession>
<dbReference type="AlphaFoldDB" id="A0A1X7TWA6"/>
<dbReference type="EnsemblMetazoa" id="Aqu2.1.19616_001">
    <property type="protein sequence ID" value="Aqu2.1.19616_001"/>
    <property type="gene ID" value="Aqu2.1.19616"/>
</dbReference>